<dbReference type="EMBL" id="BMJT01000013">
    <property type="protein sequence ID" value="GGG32558.1"/>
    <property type="molecule type" value="Genomic_DNA"/>
</dbReference>
<keyword evidence="3" id="KW-1185">Reference proteome</keyword>
<dbReference type="CDD" id="cd13440">
    <property type="entry name" value="CamS_repeat_2"/>
    <property type="match status" value="1"/>
</dbReference>
<dbReference type="CDD" id="cd13441">
    <property type="entry name" value="CamS_repeat_1"/>
    <property type="match status" value="1"/>
</dbReference>
<dbReference type="AlphaFoldDB" id="A0A917G9Y7"/>
<dbReference type="Gene3D" id="3.10.570.10">
    <property type="entry name" value="sex pheromone staph- cam373 precursor domain"/>
    <property type="match status" value="1"/>
</dbReference>
<dbReference type="PIRSF" id="PIRSF012509">
    <property type="entry name" value="CamS"/>
    <property type="match status" value="1"/>
</dbReference>
<dbReference type="PROSITE" id="PS51257">
    <property type="entry name" value="PROKAR_LIPOPROTEIN"/>
    <property type="match status" value="1"/>
</dbReference>
<sequence length="377" mass="42618">MKWTRFIPVLATAVVLSACTPAAKPETDVVQEDEKKVEKTTVPVMQVSDEYYKALLPVKESASRGLIVSNVFTKYDIKEAESGLMRVSQNEFSTKDFFIQEGQFLDKETVGNWLARSNQAEGGLNPSDEGLSPEQRATEAPIYLAHIIEQNYLKRTDDDKVTLGGVTIGLALNSIYYYQKEQYGEYYEEAIPMGVLEQEGKKIADEVYKRLREREELKNVPIVVGLYKQKARNDVVPGTYFAYSVGKSGADQLGEWSSIDEEYVLFPTSDVTDKYRAINTSFQNFKQNIDKFFSNTTNVIGRGFYQGDTLKKLSIELPIQFYGETETIGFTQYIAGEIFKNFPADVLIEVNINSIDGIEAIIVREPNEKEPTVHMLN</sequence>
<evidence type="ECO:0000313" key="2">
    <source>
        <dbReference type="EMBL" id="GGG32558.1"/>
    </source>
</evidence>
<evidence type="ECO:0008006" key="4">
    <source>
        <dbReference type="Google" id="ProtNLM"/>
    </source>
</evidence>
<keyword evidence="1" id="KW-0732">Signal</keyword>
<dbReference type="Proteomes" id="UP000616608">
    <property type="component" value="Unassembled WGS sequence"/>
</dbReference>
<feature type="chain" id="PRO_5038008596" description="CamS family sex pheromone protein" evidence="1">
    <location>
        <begin position="24"/>
        <end position="377"/>
    </location>
</feature>
<organism evidence="2 3">
    <name type="scientific">Lysinibacillus alkalisoli</name>
    <dbReference type="NCBI Taxonomy" id="1911548"/>
    <lineage>
        <taxon>Bacteria</taxon>
        <taxon>Bacillati</taxon>
        <taxon>Bacillota</taxon>
        <taxon>Bacilli</taxon>
        <taxon>Bacillales</taxon>
        <taxon>Bacillaceae</taxon>
        <taxon>Lysinibacillus</taxon>
    </lineage>
</organism>
<evidence type="ECO:0000313" key="3">
    <source>
        <dbReference type="Proteomes" id="UP000616608"/>
    </source>
</evidence>
<feature type="signal peptide" evidence="1">
    <location>
        <begin position="1"/>
        <end position="23"/>
    </location>
</feature>
<comment type="caution">
    <text evidence="2">The sequence shown here is derived from an EMBL/GenBank/DDBJ whole genome shotgun (WGS) entry which is preliminary data.</text>
</comment>
<accession>A0A917G9Y7</accession>
<dbReference type="Pfam" id="PF07537">
    <property type="entry name" value="CamS"/>
    <property type="match status" value="1"/>
</dbReference>
<reference evidence="2" key="2">
    <citation type="submission" date="2020-09" db="EMBL/GenBank/DDBJ databases">
        <authorList>
            <person name="Sun Q."/>
            <person name="Zhou Y."/>
        </authorList>
    </citation>
    <scope>NUCLEOTIDE SEQUENCE</scope>
    <source>
        <strain evidence="2">CGMCC 1.15760</strain>
    </source>
</reference>
<proteinExistence type="predicted"/>
<gene>
    <name evidence="2" type="ORF">GCM10007425_29020</name>
</gene>
<dbReference type="InterPro" id="IPR011426">
    <property type="entry name" value="CamS"/>
</dbReference>
<evidence type="ECO:0000256" key="1">
    <source>
        <dbReference type="SAM" id="SignalP"/>
    </source>
</evidence>
<protein>
    <recommendedName>
        <fullName evidence="4">CamS family sex pheromone protein</fullName>
    </recommendedName>
</protein>
<name>A0A917G9Y7_9BACI</name>
<reference evidence="2" key="1">
    <citation type="journal article" date="2014" name="Int. J. Syst. Evol. Microbiol.">
        <title>Complete genome sequence of Corynebacterium casei LMG S-19264T (=DSM 44701T), isolated from a smear-ripened cheese.</title>
        <authorList>
            <consortium name="US DOE Joint Genome Institute (JGI-PGF)"/>
            <person name="Walter F."/>
            <person name="Albersmeier A."/>
            <person name="Kalinowski J."/>
            <person name="Ruckert C."/>
        </authorList>
    </citation>
    <scope>NUCLEOTIDE SEQUENCE</scope>
    <source>
        <strain evidence="2">CGMCC 1.15760</strain>
    </source>
</reference>
<dbReference type="RefSeq" id="WP_188615794.1">
    <property type="nucleotide sequence ID" value="NZ_BMJT01000013.1"/>
</dbReference>